<evidence type="ECO:0000313" key="1">
    <source>
        <dbReference type="EMBL" id="GFD59149.1"/>
    </source>
</evidence>
<gene>
    <name evidence="1" type="ORF">Tci_931118</name>
</gene>
<accession>A0A699XHB4</accession>
<name>A0A699XHB4_TANCI</name>
<sequence>RVPAGEGVAGRHVAGNLGGYHQPDVALAQRGQAHGGQAAVGLVSEAGFAGVEGRHGLGEVAVPLQGVHAQVE</sequence>
<feature type="non-terminal residue" evidence="1">
    <location>
        <position position="72"/>
    </location>
</feature>
<proteinExistence type="predicted"/>
<dbReference type="AlphaFoldDB" id="A0A699XHB4"/>
<comment type="caution">
    <text evidence="1">The sequence shown here is derived from an EMBL/GenBank/DDBJ whole genome shotgun (WGS) entry which is preliminary data.</text>
</comment>
<organism evidence="1">
    <name type="scientific">Tanacetum cinerariifolium</name>
    <name type="common">Dalmatian daisy</name>
    <name type="synonym">Chrysanthemum cinerariifolium</name>
    <dbReference type="NCBI Taxonomy" id="118510"/>
    <lineage>
        <taxon>Eukaryota</taxon>
        <taxon>Viridiplantae</taxon>
        <taxon>Streptophyta</taxon>
        <taxon>Embryophyta</taxon>
        <taxon>Tracheophyta</taxon>
        <taxon>Spermatophyta</taxon>
        <taxon>Magnoliopsida</taxon>
        <taxon>eudicotyledons</taxon>
        <taxon>Gunneridae</taxon>
        <taxon>Pentapetalae</taxon>
        <taxon>asterids</taxon>
        <taxon>campanulids</taxon>
        <taxon>Asterales</taxon>
        <taxon>Asteraceae</taxon>
        <taxon>Asteroideae</taxon>
        <taxon>Anthemideae</taxon>
        <taxon>Anthemidinae</taxon>
        <taxon>Tanacetum</taxon>
    </lineage>
</organism>
<feature type="non-terminal residue" evidence="1">
    <location>
        <position position="1"/>
    </location>
</feature>
<reference evidence="1" key="1">
    <citation type="journal article" date="2019" name="Sci. Rep.">
        <title>Draft genome of Tanacetum cinerariifolium, the natural source of mosquito coil.</title>
        <authorList>
            <person name="Yamashiro T."/>
            <person name="Shiraishi A."/>
            <person name="Satake H."/>
            <person name="Nakayama K."/>
        </authorList>
    </citation>
    <scope>NUCLEOTIDE SEQUENCE</scope>
</reference>
<dbReference type="EMBL" id="BKCJ011861656">
    <property type="protein sequence ID" value="GFD59149.1"/>
    <property type="molecule type" value="Genomic_DNA"/>
</dbReference>
<protein>
    <submittedName>
        <fullName evidence="1">Uncharacterized protein</fullName>
    </submittedName>
</protein>